<gene>
    <name evidence="7" type="primary">deoD</name>
    <name evidence="7" type="ORF">ESOMN_v1c00270</name>
</gene>
<comment type="catalytic activity">
    <reaction evidence="5">
        <text>uridine + phosphate = alpha-D-ribose 1-phosphate + uracil</text>
        <dbReference type="Rhea" id="RHEA:24388"/>
        <dbReference type="ChEBI" id="CHEBI:16704"/>
        <dbReference type="ChEBI" id="CHEBI:17568"/>
        <dbReference type="ChEBI" id="CHEBI:43474"/>
        <dbReference type="ChEBI" id="CHEBI:57720"/>
        <dbReference type="EC" id="2.4.2.3"/>
    </reaction>
</comment>
<evidence type="ECO:0000256" key="5">
    <source>
        <dbReference type="ARBA" id="ARBA00048447"/>
    </source>
</evidence>
<feature type="domain" description="Nucleoside phosphorylase" evidence="6">
    <location>
        <begin position="14"/>
        <end position="223"/>
    </location>
</feature>
<evidence type="ECO:0000256" key="2">
    <source>
        <dbReference type="ARBA" id="ARBA00021980"/>
    </source>
</evidence>
<dbReference type="CDD" id="cd09006">
    <property type="entry name" value="PNP_EcPNPI-like"/>
    <property type="match status" value="1"/>
</dbReference>
<dbReference type="NCBIfam" id="NF004489">
    <property type="entry name" value="PRK05819.1"/>
    <property type="match status" value="1"/>
</dbReference>
<dbReference type="Gene3D" id="3.40.50.1580">
    <property type="entry name" value="Nucleoside phosphorylase domain"/>
    <property type="match status" value="1"/>
</dbReference>
<dbReference type="InterPro" id="IPR004402">
    <property type="entry name" value="DeoD-type"/>
</dbReference>
<evidence type="ECO:0000256" key="4">
    <source>
        <dbReference type="ARBA" id="ARBA00022679"/>
    </source>
</evidence>
<proteinExistence type="predicted"/>
<evidence type="ECO:0000256" key="3">
    <source>
        <dbReference type="ARBA" id="ARBA00022676"/>
    </source>
</evidence>
<keyword evidence="4" id="KW-0808">Transferase</keyword>
<dbReference type="KEGG" id="esx:ESOMN_v1c00270"/>
<dbReference type="GO" id="GO:0004850">
    <property type="term" value="F:uridine phosphorylase activity"/>
    <property type="evidence" value="ECO:0007669"/>
    <property type="project" value="UniProtKB-EC"/>
</dbReference>
<dbReference type="InterPro" id="IPR035994">
    <property type="entry name" value="Nucleoside_phosphorylase_sf"/>
</dbReference>
<dbReference type="Proteomes" id="UP000232230">
    <property type="component" value="Chromosome"/>
</dbReference>
<dbReference type="SUPFAM" id="SSF53167">
    <property type="entry name" value="Purine and uridine phosphorylases"/>
    <property type="match status" value="1"/>
</dbReference>
<dbReference type="RefSeq" id="WP_024863649.1">
    <property type="nucleotide sequence ID" value="NZ_CP024965.1"/>
</dbReference>
<protein>
    <recommendedName>
        <fullName evidence="2">Uridine phosphorylase</fullName>
        <ecNumber evidence="1">2.4.2.3</ecNumber>
    </recommendedName>
</protein>
<dbReference type="GO" id="GO:0005829">
    <property type="term" value="C:cytosol"/>
    <property type="evidence" value="ECO:0007669"/>
    <property type="project" value="TreeGrafter"/>
</dbReference>
<name>A0A2K8P0J1_9MOLU</name>
<dbReference type="Pfam" id="PF01048">
    <property type="entry name" value="PNP_UDP_1"/>
    <property type="match status" value="1"/>
</dbReference>
<reference evidence="7 8" key="1">
    <citation type="submission" date="2017-11" db="EMBL/GenBank/DDBJ databases">
        <title>Genome sequence of Entomoplasma somnilux PYAN-1 (ATCC 49194).</title>
        <authorList>
            <person name="Lo W.-S."/>
            <person name="Gasparich G.E."/>
            <person name="Kuo C.-H."/>
        </authorList>
    </citation>
    <scope>NUCLEOTIDE SEQUENCE [LARGE SCALE GENOMIC DNA]</scope>
    <source>
        <strain evidence="7 8">PYAN-1</strain>
    </source>
</reference>
<accession>A0A2K8P0J1</accession>
<dbReference type="NCBIfam" id="TIGR00107">
    <property type="entry name" value="deoD"/>
    <property type="match status" value="1"/>
</dbReference>
<evidence type="ECO:0000313" key="8">
    <source>
        <dbReference type="Proteomes" id="UP000232230"/>
    </source>
</evidence>
<dbReference type="EC" id="2.4.2.3" evidence="1"/>
<organism evidence="7 8">
    <name type="scientific">Williamsoniiplasma somnilux</name>
    <dbReference type="NCBI Taxonomy" id="215578"/>
    <lineage>
        <taxon>Bacteria</taxon>
        <taxon>Bacillati</taxon>
        <taxon>Mycoplasmatota</taxon>
        <taxon>Mollicutes</taxon>
        <taxon>Entomoplasmatales</taxon>
        <taxon>Williamsoniiplasma</taxon>
    </lineage>
</organism>
<evidence type="ECO:0000256" key="1">
    <source>
        <dbReference type="ARBA" id="ARBA00011888"/>
    </source>
</evidence>
<dbReference type="PANTHER" id="PTHR43691:SF11">
    <property type="entry name" value="FI09636P-RELATED"/>
    <property type="match status" value="1"/>
</dbReference>
<dbReference type="AlphaFoldDB" id="A0A2K8P0J1"/>
<dbReference type="GO" id="GO:0006152">
    <property type="term" value="P:purine nucleoside catabolic process"/>
    <property type="evidence" value="ECO:0007669"/>
    <property type="project" value="TreeGrafter"/>
</dbReference>
<keyword evidence="3" id="KW-0328">Glycosyltransferase</keyword>
<dbReference type="GO" id="GO:0004731">
    <property type="term" value="F:purine-nucleoside phosphorylase activity"/>
    <property type="evidence" value="ECO:0007669"/>
    <property type="project" value="InterPro"/>
</dbReference>
<dbReference type="EMBL" id="CP024965">
    <property type="protein sequence ID" value="ATZ18413.1"/>
    <property type="molecule type" value="Genomic_DNA"/>
</dbReference>
<dbReference type="InterPro" id="IPR000845">
    <property type="entry name" value="Nucleoside_phosphorylase_d"/>
</dbReference>
<keyword evidence="8" id="KW-1185">Reference proteome</keyword>
<sequence length="235" mass="26405">MTVHIEAKKGEIAKFVLMPGDPLRAEKMAKKFLKDPKLVNQVRNMFMYTGTYKGMKVTIAASGMGNASMGIYSYELFNDYEVENIIRVGTAGAYNKDFRPYSVFNTIESYGESDFAKIVTGKDDKILKSSKILFDAIEQTAKEIKMPIITGRAHASDVFYRSDDSLKLAKEKNLDVVEMETYGLFSNAIKLNKNAAALFTISDNLVTGEVTTSEERQNNFDKMFELALETALKFK</sequence>
<evidence type="ECO:0000259" key="6">
    <source>
        <dbReference type="Pfam" id="PF01048"/>
    </source>
</evidence>
<evidence type="ECO:0000313" key="7">
    <source>
        <dbReference type="EMBL" id="ATZ18413.1"/>
    </source>
</evidence>
<dbReference type="PANTHER" id="PTHR43691">
    <property type="entry name" value="URIDINE PHOSPHORYLASE"/>
    <property type="match status" value="1"/>
</dbReference>